<evidence type="ECO:0000313" key="2">
    <source>
        <dbReference type="Proteomes" id="UP001595748"/>
    </source>
</evidence>
<dbReference type="SUPFAM" id="SSF52540">
    <property type="entry name" value="P-loop containing nucleoside triphosphate hydrolases"/>
    <property type="match status" value="1"/>
</dbReference>
<dbReference type="Gene3D" id="3.40.50.300">
    <property type="entry name" value="P-loop containing nucleotide triphosphate hydrolases"/>
    <property type="match status" value="1"/>
</dbReference>
<gene>
    <name evidence="1" type="ORF">ACFOPQ_07055</name>
</gene>
<sequence>MSPLLLIVSGLPASGKTTLASHLARELRLPLVTKDEYKQLLCDGLPELPNSAAGPLSFSLLWHGAGVTLAAGVDTLLETHFYRPQSEGEVLRLAERHHARLAQVFCHAPLPELKARHAARVASGVRPRIDFPFDHEDLPPSACREPLELGDVPLLRLDTTREDAHVKATAWVRGFLVEVQV</sequence>
<dbReference type="PANTHER" id="PTHR37807">
    <property type="entry name" value="OS07G0160300 PROTEIN"/>
    <property type="match status" value="1"/>
</dbReference>
<reference evidence="2" key="1">
    <citation type="journal article" date="2019" name="Int. J. Syst. Evol. Microbiol.">
        <title>The Global Catalogue of Microorganisms (GCM) 10K type strain sequencing project: providing services to taxonomists for standard genome sequencing and annotation.</title>
        <authorList>
            <consortium name="The Broad Institute Genomics Platform"/>
            <consortium name="The Broad Institute Genome Sequencing Center for Infectious Disease"/>
            <person name="Wu L."/>
            <person name="Ma J."/>
        </authorList>
    </citation>
    <scope>NUCLEOTIDE SEQUENCE [LARGE SCALE GENOMIC DNA]</scope>
    <source>
        <strain evidence="2">CCTCC AB 2013263</strain>
    </source>
</reference>
<dbReference type="EMBL" id="JBHRZF010000078">
    <property type="protein sequence ID" value="MFC3860522.1"/>
    <property type="molecule type" value="Genomic_DNA"/>
</dbReference>
<evidence type="ECO:0000313" key="1">
    <source>
        <dbReference type="EMBL" id="MFC3860522.1"/>
    </source>
</evidence>
<dbReference type="PANTHER" id="PTHR37807:SF3">
    <property type="entry name" value="OS07G0160300 PROTEIN"/>
    <property type="match status" value="1"/>
</dbReference>
<dbReference type="Pfam" id="PF13671">
    <property type="entry name" value="AAA_33"/>
    <property type="match status" value="1"/>
</dbReference>
<accession>A0ABV8A8M9</accession>
<dbReference type="RefSeq" id="WP_380076668.1">
    <property type="nucleotide sequence ID" value="NZ_JBHRZF010000078.1"/>
</dbReference>
<organism evidence="1 2">
    <name type="scientific">Deinococcus antarcticus</name>
    <dbReference type="NCBI Taxonomy" id="1298767"/>
    <lineage>
        <taxon>Bacteria</taxon>
        <taxon>Thermotogati</taxon>
        <taxon>Deinococcota</taxon>
        <taxon>Deinococci</taxon>
        <taxon>Deinococcales</taxon>
        <taxon>Deinococcaceae</taxon>
        <taxon>Deinococcus</taxon>
    </lineage>
</organism>
<comment type="caution">
    <text evidence="1">The sequence shown here is derived from an EMBL/GenBank/DDBJ whole genome shotgun (WGS) entry which is preliminary data.</text>
</comment>
<name>A0ABV8A8M9_9DEIO</name>
<protein>
    <submittedName>
        <fullName evidence="1">AAA family ATPase</fullName>
    </submittedName>
</protein>
<dbReference type="Proteomes" id="UP001595748">
    <property type="component" value="Unassembled WGS sequence"/>
</dbReference>
<dbReference type="InterPro" id="IPR027417">
    <property type="entry name" value="P-loop_NTPase"/>
</dbReference>
<keyword evidence="2" id="KW-1185">Reference proteome</keyword>
<proteinExistence type="predicted"/>